<dbReference type="EC" id="3.4.24.40" evidence="7"/>
<dbReference type="SUPFAM" id="SSF55486">
    <property type="entry name" value="Metalloproteases ('zincins'), catalytic domain"/>
    <property type="match status" value="1"/>
</dbReference>
<dbReference type="InterPro" id="IPR006026">
    <property type="entry name" value="Peptidase_Metallo"/>
</dbReference>
<accession>A0A238IYY3</accession>
<evidence type="ECO:0000256" key="3">
    <source>
        <dbReference type="ARBA" id="ARBA00009490"/>
    </source>
</evidence>
<dbReference type="Proteomes" id="UP000201838">
    <property type="component" value="Unassembled WGS sequence"/>
</dbReference>
<evidence type="ECO:0000313" key="7">
    <source>
        <dbReference type="EMBL" id="SMX23617.1"/>
    </source>
</evidence>
<evidence type="ECO:0000256" key="1">
    <source>
        <dbReference type="ARBA" id="ARBA00001913"/>
    </source>
</evidence>
<dbReference type="GO" id="GO:0008270">
    <property type="term" value="F:zinc ion binding"/>
    <property type="evidence" value="ECO:0007669"/>
    <property type="project" value="InterPro"/>
</dbReference>
<dbReference type="Gene3D" id="3.40.390.10">
    <property type="entry name" value="Collagenase (Catalytic Domain)"/>
    <property type="match status" value="1"/>
</dbReference>
<dbReference type="Gene3D" id="2.60.40.2810">
    <property type="match status" value="2"/>
</dbReference>
<dbReference type="InterPro" id="IPR011049">
    <property type="entry name" value="Serralysin-like_metalloprot_C"/>
</dbReference>
<dbReference type="CDD" id="cd04277">
    <property type="entry name" value="ZnMc_serralysin_like"/>
    <property type="match status" value="1"/>
</dbReference>
<dbReference type="GO" id="GO:0008237">
    <property type="term" value="F:metallopeptidase activity"/>
    <property type="evidence" value="ECO:0007669"/>
    <property type="project" value="InterPro"/>
</dbReference>
<evidence type="ECO:0000256" key="2">
    <source>
        <dbReference type="ARBA" id="ARBA00004613"/>
    </source>
</evidence>
<dbReference type="GO" id="GO:0005509">
    <property type="term" value="F:calcium ion binding"/>
    <property type="evidence" value="ECO:0007669"/>
    <property type="project" value="InterPro"/>
</dbReference>
<dbReference type="Gene3D" id="2.60.40.3440">
    <property type="match status" value="1"/>
</dbReference>
<keyword evidence="8" id="KW-1185">Reference proteome</keyword>
<organism evidence="7 8">
    <name type="scientific">Boseongicola aestuarii</name>
    <dbReference type="NCBI Taxonomy" id="1470561"/>
    <lineage>
        <taxon>Bacteria</taxon>
        <taxon>Pseudomonadati</taxon>
        <taxon>Pseudomonadota</taxon>
        <taxon>Alphaproteobacteria</taxon>
        <taxon>Rhodobacterales</taxon>
        <taxon>Paracoccaceae</taxon>
        <taxon>Boseongicola</taxon>
    </lineage>
</organism>
<keyword evidence="7" id="KW-0378">Hydrolase</keyword>
<dbReference type="GO" id="GO:0005615">
    <property type="term" value="C:extracellular space"/>
    <property type="evidence" value="ECO:0007669"/>
    <property type="project" value="InterPro"/>
</dbReference>
<comment type="cofactor">
    <cofactor evidence="1">
        <name>Ca(2+)</name>
        <dbReference type="ChEBI" id="CHEBI:29108"/>
    </cofactor>
</comment>
<dbReference type="InterPro" id="IPR013858">
    <property type="entry name" value="Peptidase_M10B_C"/>
</dbReference>
<dbReference type="EMBL" id="FXXQ01000005">
    <property type="protein sequence ID" value="SMX23617.1"/>
    <property type="molecule type" value="Genomic_DNA"/>
</dbReference>
<comment type="similarity">
    <text evidence="3">Belongs to the peptidase M10B family.</text>
</comment>
<evidence type="ECO:0000259" key="6">
    <source>
        <dbReference type="SMART" id="SM00235"/>
    </source>
</evidence>
<comment type="subcellular location">
    <subcellularLocation>
        <location evidence="2">Secreted</location>
    </subcellularLocation>
</comment>
<dbReference type="PRINTS" id="PR00313">
    <property type="entry name" value="CABNDNGRPT"/>
</dbReference>
<dbReference type="InterPro" id="IPR034033">
    <property type="entry name" value="Serralysin-like"/>
</dbReference>
<dbReference type="Pfam" id="PF17963">
    <property type="entry name" value="Big_9"/>
    <property type="match status" value="4"/>
</dbReference>
<dbReference type="GO" id="GO:0006508">
    <property type="term" value="P:proteolysis"/>
    <property type="evidence" value="ECO:0007669"/>
    <property type="project" value="InterPro"/>
</dbReference>
<reference evidence="7 8" key="1">
    <citation type="submission" date="2017-05" db="EMBL/GenBank/DDBJ databases">
        <authorList>
            <person name="Song R."/>
            <person name="Chenine A.L."/>
            <person name="Ruprecht R.M."/>
        </authorList>
    </citation>
    <scope>NUCLEOTIDE SEQUENCE [LARGE SCALE GENOMIC DNA]</scope>
    <source>
        <strain evidence="7 8">CECT 8489</strain>
    </source>
</reference>
<dbReference type="Pfam" id="PF00353">
    <property type="entry name" value="HemolysinCabind"/>
    <property type="match status" value="2"/>
</dbReference>
<dbReference type="AlphaFoldDB" id="A0A238IYY3"/>
<proteinExistence type="inferred from homology"/>
<dbReference type="Pfam" id="PF08548">
    <property type="entry name" value="Peptidase_M10_C"/>
    <property type="match status" value="1"/>
</dbReference>
<gene>
    <name evidence="7" type="primary">prtA</name>
    <name evidence="7" type="ORF">BOA8489_01727</name>
</gene>
<dbReference type="InterPro" id="IPR024079">
    <property type="entry name" value="MetalloPept_cat_dom_sf"/>
</dbReference>
<dbReference type="SUPFAM" id="SSF51120">
    <property type="entry name" value="beta-Roll"/>
    <property type="match status" value="2"/>
</dbReference>
<dbReference type="Gene3D" id="2.150.10.10">
    <property type="entry name" value="Serralysin-like metalloprotease, C-terminal"/>
    <property type="match status" value="2"/>
</dbReference>
<keyword evidence="5" id="KW-0677">Repeat</keyword>
<keyword evidence="4" id="KW-0964">Secreted</keyword>
<dbReference type="PROSITE" id="PS00330">
    <property type="entry name" value="HEMOLYSIN_CALCIUM"/>
    <property type="match status" value="2"/>
</dbReference>
<dbReference type="SMART" id="SM00235">
    <property type="entry name" value="ZnMc"/>
    <property type="match status" value="1"/>
</dbReference>
<dbReference type="NCBIfam" id="NF012211">
    <property type="entry name" value="tand_rpt_95"/>
    <property type="match status" value="4"/>
</dbReference>
<sequence>MPKNTRIQGSNSDDVFDARGIVATMQGGKGNDTYYVDDLDDVVNENNEGGIDTIISLIGWILDKNVENLTLAGTDDISGTGNEDGNILTGNSGTNELFGLAGDDTLVGGDGDDLLSGGSGADFIDGGEGIDTAAFDGTQSDYAITWEKNDLLLTDADGISDVLRGVEVLQFADGLLDVADIPVNEAPLTVTVAVSDFSQSIEDSSVTIDVLQNDLGEAISLTAVASGLKGAAIVNEDGTITYIPNENAFGEDRFSYTIVDGAGKTSTAEVVVDISPINDVPVAVTDVYSVEGAGDFALESVLQNDVDVDGDVLSVVRYDSTTFLGGTVTMNADGSFHYQPPASTTGEDTFTYTVDDGFGAEATTTVSIAILASNSSPDAVSDIYSLQGDQETFFASVLDNDADPDGDALTILSYEAETALGGTVSMAQDGTFSYSPAVGAVGTDSFSYIVGDGNGGSATSTVSIVLETPVPDNSAPTATADSFGVETDTVIEGNVIENDTDPDGDVLTVLSFQNETAAGGSVSMLEDGSFIYTPPSGYSGSDNFSYTVTDGHGHDASAEVSLNVLAPSETPIEDIPYYVEAMLANGAWQRLNYPDEIGSAVTIKYAFMEAIPEYYTSGVSYADTFQAFSEQQREFTREILSQIESYTNITFTEVESPNESTLAFGIKELGGDSRATGAYPNGDDTGSFYSDVWLDIDLAGDSFAPGSDAITILMHEIGHTAGLVHPTLPGEEDNNQYTVMELVDHVDGHLLEDGVTGYQLYDIAALQHLYGTNQAFAAGDDLYEFDMLDNKLVTIWDGGGSDTLDLSAATYGVNIDLNDGAFSTIAPEGNNNLAIAYGADIENAVGSAYDDILTGNELDNIIKGGGGNDVMTGGAGADTYGFNTDWGQDTIEDYTVGEDTLDFSGTGLTVEDLLITAVDGDTLVSYGENSLRLRGIDGEEKQLDETFLIF</sequence>
<dbReference type="RefSeq" id="WP_176440239.1">
    <property type="nucleotide sequence ID" value="NZ_FXXQ01000005.1"/>
</dbReference>
<dbReference type="InterPro" id="IPR018511">
    <property type="entry name" value="Hemolysin-typ_Ca-bd_CS"/>
</dbReference>
<evidence type="ECO:0000313" key="8">
    <source>
        <dbReference type="Proteomes" id="UP000201838"/>
    </source>
</evidence>
<protein>
    <submittedName>
        <fullName evidence="7">Serralysin</fullName>
        <ecNumber evidence="7">3.4.24.40</ecNumber>
    </submittedName>
</protein>
<evidence type="ECO:0000256" key="4">
    <source>
        <dbReference type="ARBA" id="ARBA00022525"/>
    </source>
</evidence>
<name>A0A238IYY3_9RHOB</name>
<evidence type="ECO:0000256" key="5">
    <source>
        <dbReference type="ARBA" id="ARBA00022737"/>
    </source>
</evidence>
<feature type="domain" description="Peptidase metallopeptidase" evidence="6">
    <location>
        <begin position="589"/>
        <end position="763"/>
    </location>
</feature>
<dbReference type="InterPro" id="IPR001343">
    <property type="entry name" value="Hemolysn_Ca-bd"/>
</dbReference>